<dbReference type="InterPro" id="IPR032861">
    <property type="entry name" value="TAXi_N"/>
</dbReference>
<evidence type="ECO:0000256" key="4">
    <source>
        <dbReference type="ARBA" id="ARBA00022801"/>
    </source>
</evidence>
<proteinExistence type="inferred from homology"/>
<dbReference type="PROSITE" id="PS51767">
    <property type="entry name" value="PEPTIDASE_A1"/>
    <property type="match status" value="1"/>
</dbReference>
<dbReference type="EMBL" id="KI631456">
    <property type="protein sequence ID" value="EYU27603.1"/>
    <property type="molecule type" value="Genomic_DNA"/>
</dbReference>
<dbReference type="GO" id="GO:0004190">
    <property type="term" value="F:aspartic-type endopeptidase activity"/>
    <property type="evidence" value="ECO:0000318"/>
    <property type="project" value="GO_Central"/>
</dbReference>
<reference evidence="9 10" key="1">
    <citation type="journal article" date="2013" name="Proc. Natl. Acad. Sci. U.S.A.">
        <title>Fine-scale variation in meiotic recombination in Mimulus inferred from population shotgun sequencing.</title>
        <authorList>
            <person name="Hellsten U."/>
            <person name="Wright K.M."/>
            <person name="Jenkins J."/>
            <person name="Shu S."/>
            <person name="Yuan Y."/>
            <person name="Wessler S.R."/>
            <person name="Schmutz J."/>
            <person name="Willis J.H."/>
            <person name="Rokhsar D.S."/>
        </authorList>
    </citation>
    <scope>NUCLEOTIDE SEQUENCE [LARGE SCALE GENOMIC DNA]</scope>
    <source>
        <strain evidence="10">cv. DUN x IM62</strain>
    </source>
</reference>
<gene>
    <name evidence="9" type="ORF">MIMGU_mgv1a004950mg</name>
</gene>
<dbReference type="InterPro" id="IPR021109">
    <property type="entry name" value="Peptidase_aspartic_dom_sf"/>
</dbReference>
<dbReference type="KEGG" id="egt:105969003"/>
<keyword evidence="3 7" id="KW-0064">Aspartyl protease</keyword>
<dbReference type="InterPro" id="IPR001461">
    <property type="entry name" value="Aspartic_peptidase_A1"/>
</dbReference>
<comment type="similarity">
    <text evidence="1 7">Belongs to the peptidase A1 family.</text>
</comment>
<evidence type="ECO:0000256" key="7">
    <source>
        <dbReference type="RuleBase" id="RU000454"/>
    </source>
</evidence>
<dbReference type="Pfam" id="PF14541">
    <property type="entry name" value="TAXi_C"/>
    <property type="match status" value="1"/>
</dbReference>
<evidence type="ECO:0000256" key="6">
    <source>
        <dbReference type="PIRSR" id="PIRSR601461-1"/>
    </source>
</evidence>
<evidence type="ECO:0000256" key="3">
    <source>
        <dbReference type="ARBA" id="ARBA00022750"/>
    </source>
</evidence>
<dbReference type="OrthoDB" id="2747330at2759"/>
<feature type="active site" evidence="6">
    <location>
        <position position="381"/>
    </location>
</feature>
<dbReference type="PRINTS" id="PR00792">
    <property type="entry name" value="PEPSIN"/>
</dbReference>
<keyword evidence="2 7" id="KW-0645">Protease</keyword>
<dbReference type="InterPro" id="IPR032799">
    <property type="entry name" value="TAXi_C"/>
</dbReference>
<keyword evidence="4 7" id="KW-0378">Hydrolase</keyword>
<evidence type="ECO:0000259" key="8">
    <source>
        <dbReference type="PROSITE" id="PS51767"/>
    </source>
</evidence>
<dbReference type="OMA" id="GSEFTWF"/>
<keyword evidence="5" id="KW-0325">Glycoprotein</keyword>
<name>A0A022QK09_ERYGU</name>
<dbReference type="Pfam" id="PF14543">
    <property type="entry name" value="TAXi_N"/>
    <property type="match status" value="1"/>
</dbReference>
<dbReference type="PROSITE" id="PS00141">
    <property type="entry name" value="ASP_PROTEASE"/>
    <property type="match status" value="2"/>
</dbReference>
<organism evidence="9 10">
    <name type="scientific">Erythranthe guttata</name>
    <name type="common">Yellow monkey flower</name>
    <name type="synonym">Mimulus guttatus</name>
    <dbReference type="NCBI Taxonomy" id="4155"/>
    <lineage>
        <taxon>Eukaryota</taxon>
        <taxon>Viridiplantae</taxon>
        <taxon>Streptophyta</taxon>
        <taxon>Embryophyta</taxon>
        <taxon>Tracheophyta</taxon>
        <taxon>Spermatophyta</taxon>
        <taxon>Magnoliopsida</taxon>
        <taxon>eudicotyledons</taxon>
        <taxon>Gunneridae</taxon>
        <taxon>Pentapetalae</taxon>
        <taxon>asterids</taxon>
        <taxon>lamiids</taxon>
        <taxon>Lamiales</taxon>
        <taxon>Phrymaceae</taxon>
        <taxon>Erythranthe</taxon>
    </lineage>
</organism>
<keyword evidence="10" id="KW-1185">Reference proteome</keyword>
<dbReference type="InterPro" id="IPR034161">
    <property type="entry name" value="Pepsin-like_plant"/>
</dbReference>
<dbReference type="GO" id="GO:0006508">
    <property type="term" value="P:proteolysis"/>
    <property type="evidence" value="ECO:0007669"/>
    <property type="project" value="UniProtKB-KW"/>
</dbReference>
<dbReference type="InterPro" id="IPR001969">
    <property type="entry name" value="Aspartic_peptidase_AS"/>
</dbReference>
<evidence type="ECO:0000256" key="1">
    <source>
        <dbReference type="ARBA" id="ARBA00007447"/>
    </source>
</evidence>
<evidence type="ECO:0000313" key="10">
    <source>
        <dbReference type="Proteomes" id="UP000030748"/>
    </source>
</evidence>
<dbReference type="FunFam" id="2.40.70.10:FF:000033">
    <property type="entry name" value="Aspartyl protease family protein"/>
    <property type="match status" value="1"/>
</dbReference>
<feature type="active site" evidence="6">
    <location>
        <position position="159"/>
    </location>
</feature>
<sequence>MVTHTRQRGFSLFIICLFTIVNYSLKFTEGIRVSDGAVKLELIHRHHLQGERRNVAAQPLERLRQLVHSDAVRLRGISLKVMLIQGGAGPVRRRVSETDDAFIPASTNGGGGGGSNNKEQFSNVSGQLPISSGADFGTGQYFVQFRVGSPAQKVVLIADTGSDLTWMNCKYRCRGGGGGGCRRNSNKRRLFWADRSSSFRTVPCSSTTCTNDLANLFSLTRCPSPISPCAYDYRYSDGSAAQGLFGNETVTLSLTNGRKTRLHNVLIGCSISSSGPTFQSADGVIGLGYSNYSLAVKASNLFRGIFSYCLVDHLSPKNISSYLTFGSAKQQTDTMHYTALILDVINPFYAVSMNGISIGGSMLDIPAEVWDVKGSGGVILDSGTSLTSLVGPAYRPVMAALTASLSGFEKLGLDVGPLEYCFNSTGFVESVVPRLVFHFGDGARFEPPVKSYVIDAAPGVKCLGFVGGAWPGVSVVGNIMQQNYFWEFDLVNKRLGFGSSSCK</sequence>
<dbReference type="InterPro" id="IPR033121">
    <property type="entry name" value="PEPTIDASE_A1"/>
</dbReference>
<dbReference type="PANTHER" id="PTHR47967:SF69">
    <property type="entry name" value="ASPARTIC PROTEINASE NANA, CHLOROPLAST"/>
    <property type="match status" value="1"/>
</dbReference>
<dbReference type="STRING" id="4155.A0A022QK09"/>
<evidence type="ECO:0000256" key="2">
    <source>
        <dbReference type="ARBA" id="ARBA00022670"/>
    </source>
</evidence>
<accession>A0A022QK09</accession>
<dbReference type="CDD" id="cd05476">
    <property type="entry name" value="pepsin_A_like_plant"/>
    <property type="match status" value="1"/>
</dbReference>
<dbReference type="PANTHER" id="PTHR47967">
    <property type="entry name" value="OS07G0603500 PROTEIN-RELATED"/>
    <property type="match status" value="1"/>
</dbReference>
<feature type="domain" description="Peptidase A1" evidence="8">
    <location>
        <begin position="141"/>
        <end position="498"/>
    </location>
</feature>
<protein>
    <recommendedName>
        <fullName evidence="8">Peptidase A1 domain-containing protein</fullName>
    </recommendedName>
</protein>
<evidence type="ECO:0000256" key="5">
    <source>
        <dbReference type="ARBA" id="ARBA00023180"/>
    </source>
</evidence>
<dbReference type="eggNOG" id="KOG1339">
    <property type="taxonomic scope" value="Eukaryota"/>
</dbReference>
<dbReference type="SUPFAM" id="SSF50630">
    <property type="entry name" value="Acid proteases"/>
    <property type="match status" value="1"/>
</dbReference>
<dbReference type="PhylomeDB" id="A0A022QK09"/>
<dbReference type="InterPro" id="IPR051708">
    <property type="entry name" value="Plant_Aspart_Prot_A1"/>
</dbReference>
<evidence type="ECO:0000313" key="9">
    <source>
        <dbReference type="EMBL" id="EYU27603.1"/>
    </source>
</evidence>
<dbReference type="Gene3D" id="2.40.70.10">
    <property type="entry name" value="Acid Proteases"/>
    <property type="match status" value="2"/>
</dbReference>
<dbReference type="Proteomes" id="UP000030748">
    <property type="component" value="Unassembled WGS sequence"/>
</dbReference>
<dbReference type="AlphaFoldDB" id="A0A022QK09"/>